<dbReference type="KEGG" id="meso:BSQ44_04450"/>
<dbReference type="PANTHER" id="PTHR16943:SF8">
    <property type="entry name" value="2-METHYLCITRATE DEHYDRATASE"/>
    <property type="match status" value="1"/>
</dbReference>
<dbReference type="GO" id="GO:0016829">
    <property type="term" value="F:lyase activity"/>
    <property type="evidence" value="ECO:0007669"/>
    <property type="project" value="InterPro"/>
</dbReference>
<sequence length="468" mass="48528">MSDEKNGHPGAELATFAATLRYEDIPADVVDRAVDLFVDWVGSALAGKGVRPVEIMAGFGRSMGPGSGPCEILIDRSTSSPIFAALVNGASSHVAEQDDVHNGSVFHPAAVVFPAALALAQANRASGREFITAAVAGYEVGIRVGEFLGRSHYKIFHTTGTAGTVAAAAAAGRLLGLSPEAMLDAFGSAGTQAAGLWEFLRDGADSKPLHTGKAAANGLTAACLAKDGFTGAKQILEGLQGMAAGMSSDADPARLTDGLGSRWALAETSFKFHASCRHTHPAADALLKAIQENGLAMSDIANVTARVHQGAIDVLGPVVRPSSVHQAKFSMGTTLGLIAAFGRAGMNEFDQAYARQDVAAFRDCVTMELDAEVDTAYPARWIGKVSVKTVDGRHVEARVDEPKGDPGNTLSREEIETKVRGLAAFAGAAAPAELDALLPRLWAIGEDEAVGTLMPAGEEARAGMAAER</sequence>
<dbReference type="InterPro" id="IPR042183">
    <property type="entry name" value="MmgE/PrpD_sf_1"/>
</dbReference>
<dbReference type="InterPro" id="IPR005656">
    <property type="entry name" value="MmgE_PrpD"/>
</dbReference>
<evidence type="ECO:0000259" key="3">
    <source>
        <dbReference type="Pfam" id="PF19305"/>
    </source>
</evidence>
<evidence type="ECO:0000313" key="4">
    <source>
        <dbReference type="EMBL" id="APH70720.1"/>
    </source>
</evidence>
<dbReference type="AlphaFoldDB" id="A0A1L3SMX2"/>
<dbReference type="InterPro" id="IPR045336">
    <property type="entry name" value="MmgE_PrpD_N"/>
</dbReference>
<evidence type="ECO:0000259" key="2">
    <source>
        <dbReference type="Pfam" id="PF03972"/>
    </source>
</evidence>
<protein>
    <submittedName>
        <fullName evidence="4">2-methylcitrate dehydratase</fullName>
    </submittedName>
</protein>
<comment type="similarity">
    <text evidence="1">Belongs to the PrpD family.</text>
</comment>
<dbReference type="PANTHER" id="PTHR16943">
    <property type="entry name" value="2-METHYLCITRATE DEHYDRATASE-RELATED"/>
    <property type="match status" value="1"/>
</dbReference>
<dbReference type="SUPFAM" id="SSF103378">
    <property type="entry name" value="2-methylcitrate dehydratase PrpD"/>
    <property type="match status" value="1"/>
</dbReference>
<dbReference type="RefSeq" id="WP_072602129.1">
    <property type="nucleotide sequence ID" value="NZ_CP018171.1"/>
</dbReference>
<proteinExistence type="inferred from homology"/>
<feature type="domain" description="MmgE/PrpD N-terminal" evidence="2">
    <location>
        <begin position="12"/>
        <end position="253"/>
    </location>
</feature>
<organism evidence="4 5">
    <name type="scientific">Aquibium oceanicum</name>
    <dbReference type="NCBI Taxonomy" id="1670800"/>
    <lineage>
        <taxon>Bacteria</taxon>
        <taxon>Pseudomonadati</taxon>
        <taxon>Pseudomonadota</taxon>
        <taxon>Alphaproteobacteria</taxon>
        <taxon>Hyphomicrobiales</taxon>
        <taxon>Phyllobacteriaceae</taxon>
        <taxon>Aquibium</taxon>
    </lineage>
</organism>
<dbReference type="InterPro" id="IPR042188">
    <property type="entry name" value="MmgE/PrpD_sf_2"/>
</dbReference>
<dbReference type="STRING" id="1670800.BSQ44_04450"/>
<dbReference type="EMBL" id="CP018171">
    <property type="protein sequence ID" value="APH70720.1"/>
    <property type="molecule type" value="Genomic_DNA"/>
</dbReference>
<dbReference type="Pfam" id="PF19305">
    <property type="entry name" value="MmgE_PrpD_C"/>
    <property type="match status" value="1"/>
</dbReference>
<dbReference type="InterPro" id="IPR036148">
    <property type="entry name" value="MmgE/PrpD_sf"/>
</dbReference>
<evidence type="ECO:0000313" key="5">
    <source>
        <dbReference type="Proteomes" id="UP000182840"/>
    </source>
</evidence>
<gene>
    <name evidence="4" type="ORF">BSQ44_04450</name>
</gene>
<name>A0A1L3SMX2_9HYPH</name>
<evidence type="ECO:0000256" key="1">
    <source>
        <dbReference type="ARBA" id="ARBA00006174"/>
    </source>
</evidence>
<reference evidence="5" key="1">
    <citation type="submission" date="2016-11" db="EMBL/GenBank/DDBJ databases">
        <title>Mesorhizobium oceanicum sp. nov., isolated from deep seawater in South China Sea.</title>
        <authorList>
            <person name="Fu G.-Y."/>
        </authorList>
    </citation>
    <scope>NUCLEOTIDE SEQUENCE [LARGE SCALE GENOMIC DNA]</scope>
    <source>
        <strain evidence="5">B7</strain>
    </source>
</reference>
<dbReference type="Gene3D" id="3.30.1330.120">
    <property type="entry name" value="2-methylcitrate dehydratase PrpD"/>
    <property type="match status" value="1"/>
</dbReference>
<keyword evidence="5" id="KW-1185">Reference proteome</keyword>
<dbReference type="Gene3D" id="1.10.4100.10">
    <property type="entry name" value="2-methylcitrate dehydratase PrpD"/>
    <property type="match status" value="1"/>
</dbReference>
<feature type="domain" description="MmgE/PrpD C-terminal" evidence="3">
    <location>
        <begin position="273"/>
        <end position="434"/>
    </location>
</feature>
<dbReference type="Proteomes" id="UP000182840">
    <property type="component" value="Chromosome"/>
</dbReference>
<dbReference type="InterPro" id="IPR045337">
    <property type="entry name" value="MmgE_PrpD_C"/>
</dbReference>
<accession>A0A1L3SMX2</accession>
<dbReference type="OrthoDB" id="5415580at2"/>
<dbReference type="Pfam" id="PF03972">
    <property type="entry name" value="MmgE_PrpD_N"/>
    <property type="match status" value="1"/>
</dbReference>